<accession>A0A087BLW2</accession>
<feature type="chain" id="PRO_5001819007" evidence="4">
    <location>
        <begin position="30"/>
        <end position="655"/>
    </location>
</feature>
<dbReference type="SUPFAM" id="SSF52743">
    <property type="entry name" value="Subtilisin-like"/>
    <property type="match status" value="1"/>
</dbReference>
<feature type="transmembrane region" description="Helical" evidence="3">
    <location>
        <begin position="490"/>
        <end position="514"/>
    </location>
</feature>
<reference evidence="6 7" key="1">
    <citation type="submission" date="2014-03" db="EMBL/GenBank/DDBJ databases">
        <title>Genomics of Bifidobacteria.</title>
        <authorList>
            <person name="Ventura M."/>
            <person name="Milani C."/>
            <person name="Lugli G.A."/>
        </authorList>
    </citation>
    <scope>NUCLEOTIDE SEQUENCE [LARGE SCALE GENOMIC DNA]</scope>
    <source>
        <strain evidence="6 7">LMG 21814</strain>
    </source>
</reference>
<dbReference type="GO" id="GO:0006508">
    <property type="term" value="P:proteolysis"/>
    <property type="evidence" value="ECO:0007669"/>
    <property type="project" value="UniProtKB-KW"/>
</dbReference>
<organism evidence="6 7">
    <name type="scientific">Bifidobacterium longum subsp. suis</name>
    <dbReference type="NCBI Taxonomy" id="1695"/>
    <lineage>
        <taxon>Bacteria</taxon>
        <taxon>Bacillati</taxon>
        <taxon>Actinomycetota</taxon>
        <taxon>Actinomycetes</taxon>
        <taxon>Bifidobacteriales</taxon>
        <taxon>Bifidobacteriaceae</taxon>
        <taxon>Bifidobacterium</taxon>
    </lineage>
</organism>
<feature type="compositionally biased region" description="Pro residues" evidence="2">
    <location>
        <begin position="602"/>
        <end position="618"/>
    </location>
</feature>
<evidence type="ECO:0000256" key="4">
    <source>
        <dbReference type="SAM" id="SignalP"/>
    </source>
</evidence>
<gene>
    <name evidence="6" type="ORF">BLSS_1697</name>
</gene>
<dbReference type="RefSeq" id="WP_080770867.1">
    <property type="nucleotide sequence ID" value="NZ_JGZA01000006.1"/>
</dbReference>
<feature type="region of interest" description="Disordered" evidence="2">
    <location>
        <begin position="454"/>
        <end position="479"/>
    </location>
</feature>
<keyword evidence="1" id="KW-0720">Serine protease</keyword>
<keyword evidence="4" id="KW-0732">Signal</keyword>
<feature type="compositionally biased region" description="Basic and acidic residues" evidence="2">
    <location>
        <begin position="459"/>
        <end position="469"/>
    </location>
</feature>
<dbReference type="CDD" id="cd00306">
    <property type="entry name" value="Peptidases_S8_S53"/>
    <property type="match status" value="1"/>
</dbReference>
<dbReference type="InterPro" id="IPR036852">
    <property type="entry name" value="Peptidase_S8/S53_dom_sf"/>
</dbReference>
<keyword evidence="1" id="KW-0378">Hydrolase</keyword>
<protein>
    <submittedName>
        <fullName evidence="6">Peptidase, S8/S53 family</fullName>
    </submittedName>
</protein>
<feature type="active site" description="Charge relay system" evidence="1">
    <location>
        <position position="62"/>
    </location>
</feature>
<evidence type="ECO:0000313" key="7">
    <source>
        <dbReference type="Proteomes" id="UP000029024"/>
    </source>
</evidence>
<keyword evidence="3" id="KW-0472">Membrane</keyword>
<evidence type="ECO:0000256" key="1">
    <source>
        <dbReference type="PROSITE-ProRule" id="PRU01240"/>
    </source>
</evidence>
<dbReference type="Pfam" id="PF00082">
    <property type="entry name" value="Peptidase_S8"/>
    <property type="match status" value="1"/>
</dbReference>
<proteinExistence type="inferred from homology"/>
<feature type="signal peptide" evidence="4">
    <location>
        <begin position="1"/>
        <end position="29"/>
    </location>
</feature>
<evidence type="ECO:0000256" key="2">
    <source>
        <dbReference type="SAM" id="MobiDB-lite"/>
    </source>
</evidence>
<feature type="region of interest" description="Disordered" evidence="2">
    <location>
        <begin position="517"/>
        <end position="655"/>
    </location>
</feature>
<dbReference type="PROSITE" id="PS51892">
    <property type="entry name" value="SUBTILASE"/>
    <property type="match status" value="1"/>
</dbReference>
<feature type="active site" description="Charge relay system" evidence="1">
    <location>
        <position position="118"/>
    </location>
</feature>
<sequence length="655" mass="68810">MTTDRPVFSVCSGVLAASLLLVLSPSAYADDMGGLWPVKDSAVVSAHESGLDGSGVKIGVLDTRVVSDYPGLSDATNIEYRSGSFVNATTDEPDECLIKGVPLQTTTTSEEGNIYSSHGTSMLTWLVGNGKSWDASQGVTGLVPKSDVLFLPIGEDIADGVNMNLPCDDGAVKPDIDKEVSTAVDWGARIINMSNSGGLDYGYDGMLKALRHGVILVSGRSNDKNTDAIVDGSSTDVMTGNPIDWSSFPGAIRNNEVGPDGQIAGVSDVADANVNILSPGDKVLCPFVNSKRILVDTGGTSTGAVVLSGYLALTVQKWPDATGNQILQSLVRNTKGNDSGEAKLDPEHKRGYGQVDPGRLLTVDPTQYPDVNPILEAQVTAASKLSDDRSKWYTQDCSKNPDGVGNLLDADSYPVPCQAGEIGREYERQKAAWKKVEQCRSDGGSDCMRYSATATADETEGKSDGKSDGRIVLPGTGDGKDVVKSSGVPVWVWLAAGGVGIAVVAGGIVLAVVLSKRGKQGRRPLPDAAAAGPSPYAGPRQPVPGMAYPNRPYSPQYGGPGSRPVPQYQAPGPAQVPSQYRRNVGPVSPRYAQPQQQANPVPQNPVQPAQPYPQPPASQVPNVAGGYGQEQGYSPQQYPPQSDGRNKPGQGRHAR</sequence>
<dbReference type="GO" id="GO:0004252">
    <property type="term" value="F:serine-type endopeptidase activity"/>
    <property type="evidence" value="ECO:0007669"/>
    <property type="project" value="UniProtKB-UniRule"/>
</dbReference>
<feature type="compositionally biased region" description="Low complexity" evidence="2">
    <location>
        <begin position="630"/>
        <end position="643"/>
    </location>
</feature>
<keyword evidence="3" id="KW-0812">Transmembrane</keyword>
<feature type="active site" description="Charge relay system" evidence="1">
    <location>
        <position position="301"/>
    </location>
</feature>
<feature type="domain" description="Peptidase S8/S53" evidence="5">
    <location>
        <begin position="53"/>
        <end position="352"/>
    </location>
</feature>
<keyword evidence="3" id="KW-1133">Transmembrane helix</keyword>
<dbReference type="AlphaFoldDB" id="A0A087BLW2"/>
<keyword evidence="1" id="KW-0645">Protease</keyword>
<evidence type="ECO:0000259" key="5">
    <source>
        <dbReference type="Pfam" id="PF00082"/>
    </source>
</evidence>
<dbReference type="EMBL" id="JGZA01000006">
    <property type="protein sequence ID" value="KFI72012.1"/>
    <property type="molecule type" value="Genomic_DNA"/>
</dbReference>
<dbReference type="InterPro" id="IPR000209">
    <property type="entry name" value="Peptidase_S8/S53_dom"/>
</dbReference>
<comment type="similarity">
    <text evidence="1">Belongs to the peptidase S8 family.</text>
</comment>
<name>A0A087BLW2_BIFLN</name>
<dbReference type="Proteomes" id="UP000029024">
    <property type="component" value="Unassembled WGS sequence"/>
</dbReference>
<comment type="caution">
    <text evidence="6">The sequence shown here is derived from an EMBL/GenBank/DDBJ whole genome shotgun (WGS) entry which is preliminary data.</text>
</comment>
<evidence type="ECO:0000256" key="3">
    <source>
        <dbReference type="SAM" id="Phobius"/>
    </source>
</evidence>
<dbReference type="Gene3D" id="3.40.50.200">
    <property type="entry name" value="Peptidase S8/S53 domain"/>
    <property type="match status" value="1"/>
</dbReference>
<evidence type="ECO:0000313" key="6">
    <source>
        <dbReference type="EMBL" id="KFI72012.1"/>
    </source>
</evidence>
<feature type="compositionally biased region" description="Low complexity" evidence="2">
    <location>
        <begin position="526"/>
        <end position="539"/>
    </location>
</feature>